<accession>A0ABT6BDU4</accession>
<name>A0ABT6BDU4_9GAMM</name>
<keyword evidence="5" id="KW-1185">Reference proteome</keyword>
<dbReference type="Proteomes" id="UP001528850">
    <property type="component" value="Unassembled WGS sequence"/>
</dbReference>
<protein>
    <submittedName>
        <fullName evidence="4">ComF family protein</fullName>
    </submittedName>
</protein>
<dbReference type="InterPro" id="IPR029057">
    <property type="entry name" value="PRTase-like"/>
</dbReference>
<dbReference type="CDD" id="cd06223">
    <property type="entry name" value="PRTases_typeI"/>
    <property type="match status" value="1"/>
</dbReference>
<proteinExistence type="inferred from homology"/>
<dbReference type="Pfam" id="PF18912">
    <property type="entry name" value="DZR_2"/>
    <property type="match status" value="1"/>
</dbReference>
<dbReference type="SUPFAM" id="SSF53271">
    <property type="entry name" value="PRTase-like"/>
    <property type="match status" value="1"/>
</dbReference>
<evidence type="ECO:0000259" key="3">
    <source>
        <dbReference type="Pfam" id="PF18912"/>
    </source>
</evidence>
<organism evidence="4 5">
    <name type="scientific">Luteibacter sahnii</name>
    <dbReference type="NCBI Taxonomy" id="3021977"/>
    <lineage>
        <taxon>Bacteria</taxon>
        <taxon>Pseudomonadati</taxon>
        <taxon>Pseudomonadota</taxon>
        <taxon>Gammaproteobacteria</taxon>
        <taxon>Lysobacterales</taxon>
        <taxon>Rhodanobacteraceae</taxon>
        <taxon>Luteibacter</taxon>
    </lineage>
</organism>
<evidence type="ECO:0000256" key="1">
    <source>
        <dbReference type="ARBA" id="ARBA00008007"/>
    </source>
</evidence>
<sequence>MDAPLDRWLAAAGRFILPPRCLACGDRGVGSTELCAGCLAALPWNDRHCARCALPLPRETTLCGSCQRATPSWHAAWVPFRYAAPIDQLEARFKFHGQLAAGRTLAHCWLRARCPLDRPDAVVPVPLHVSRLRRRGFNQALELVKPLARRIGCPLWPDALERVRMTAAQSDLDAAARARNVRGAFAVRRLPAVRHVAVVDDVMTTGATLEACARALRDAGVARVDIWALARTGRDVSSR</sequence>
<feature type="domain" description="Phosphoribosyltransferase" evidence="2">
    <location>
        <begin position="140"/>
        <end position="233"/>
    </location>
</feature>
<evidence type="ECO:0000313" key="5">
    <source>
        <dbReference type="Proteomes" id="UP001528850"/>
    </source>
</evidence>
<evidence type="ECO:0000313" key="4">
    <source>
        <dbReference type="EMBL" id="MDF4026229.1"/>
    </source>
</evidence>
<comment type="caution">
    <text evidence="4">The sequence shown here is derived from an EMBL/GenBank/DDBJ whole genome shotgun (WGS) entry which is preliminary data.</text>
</comment>
<dbReference type="Pfam" id="PF00156">
    <property type="entry name" value="Pribosyltran"/>
    <property type="match status" value="1"/>
</dbReference>
<dbReference type="Gene3D" id="3.40.50.2020">
    <property type="match status" value="1"/>
</dbReference>
<dbReference type="EMBL" id="JARJJS010000004">
    <property type="protein sequence ID" value="MDF4026229.1"/>
    <property type="molecule type" value="Genomic_DNA"/>
</dbReference>
<reference evidence="4 5" key="1">
    <citation type="journal article" date="2024" name="Curr. Microbiol.">
        <title>Luteibacter sahnii sp. nov., A Novel Yellow-Colored Xanthomonadin Pigment Producing Probiotic Bacterium from Healthy Rice Seed Microbiome.</title>
        <authorList>
            <person name="Jaiswal G."/>
            <person name="Rana R."/>
            <person name="Nayak P.K."/>
            <person name="Chouhan R."/>
            <person name="Gandhi S.G."/>
            <person name="Patel H.K."/>
            <person name="Patil P.B."/>
        </authorList>
    </citation>
    <scope>NUCLEOTIDE SEQUENCE [LARGE SCALE GENOMIC DNA]</scope>
    <source>
        <strain evidence="4 5">PPL201</strain>
    </source>
</reference>
<dbReference type="PANTHER" id="PTHR47505:SF1">
    <property type="entry name" value="DNA UTILIZATION PROTEIN YHGH"/>
    <property type="match status" value="1"/>
</dbReference>
<feature type="domain" description="Double zinc ribbon" evidence="3">
    <location>
        <begin position="14"/>
        <end position="67"/>
    </location>
</feature>
<evidence type="ECO:0000259" key="2">
    <source>
        <dbReference type="Pfam" id="PF00156"/>
    </source>
</evidence>
<dbReference type="InterPro" id="IPR051910">
    <property type="entry name" value="ComF/GntX_DNA_util-trans"/>
</dbReference>
<dbReference type="InterPro" id="IPR044005">
    <property type="entry name" value="DZR_2"/>
</dbReference>
<gene>
    <name evidence="4" type="ORF">P3W24_14735</name>
</gene>
<dbReference type="PANTHER" id="PTHR47505">
    <property type="entry name" value="DNA UTILIZATION PROTEIN YHGH"/>
    <property type="match status" value="1"/>
</dbReference>
<dbReference type="InterPro" id="IPR000836">
    <property type="entry name" value="PRTase_dom"/>
</dbReference>
<comment type="similarity">
    <text evidence="1">Belongs to the ComF/GntX family.</text>
</comment>